<keyword evidence="9" id="KW-1015">Disulfide bond</keyword>
<name>A0A6I9XNE1_9SAUR</name>
<evidence type="ECO:0000256" key="8">
    <source>
        <dbReference type="ARBA" id="ARBA00023049"/>
    </source>
</evidence>
<feature type="binding site" evidence="11">
    <location>
        <position position="329"/>
    </location>
    <ligand>
        <name>Zn(2+)</name>
        <dbReference type="ChEBI" id="CHEBI:29105"/>
        <note>catalytic</note>
    </ligand>
</feature>
<dbReference type="GO" id="GO:0046872">
    <property type="term" value="F:metal ion binding"/>
    <property type="evidence" value="ECO:0007669"/>
    <property type="project" value="UniProtKB-KW"/>
</dbReference>
<dbReference type="PANTHER" id="PTHR11905:SF256">
    <property type="entry name" value="PEPTIDASE M12B DOMAIN-CONTAINING PROTEIN"/>
    <property type="match status" value="1"/>
</dbReference>
<evidence type="ECO:0000256" key="6">
    <source>
        <dbReference type="ARBA" id="ARBA00022801"/>
    </source>
</evidence>
<comment type="subcellular location">
    <subcellularLocation>
        <location evidence="1">Secreted</location>
        <location evidence="1">Extracellular space</location>
        <location evidence="1">Extracellular matrix</location>
    </subcellularLocation>
</comment>
<dbReference type="FunFam" id="3.40.390.10:FF:000001">
    <property type="entry name" value="A disintegrin and metalloproteinase with thrombospondin motifs 1"/>
    <property type="match status" value="1"/>
</dbReference>
<gene>
    <name evidence="14" type="primary">LOC106541369</name>
</gene>
<dbReference type="AlphaFoldDB" id="A0A6I9XNE1"/>
<dbReference type="RefSeq" id="XP_013912268.1">
    <property type="nucleotide sequence ID" value="XM_014056793.1"/>
</dbReference>
<dbReference type="Proteomes" id="UP000504617">
    <property type="component" value="Unplaced"/>
</dbReference>
<evidence type="ECO:0000256" key="5">
    <source>
        <dbReference type="ARBA" id="ARBA00022723"/>
    </source>
</evidence>
<feature type="binding site" evidence="11">
    <location>
        <position position="339"/>
    </location>
    <ligand>
        <name>Zn(2+)</name>
        <dbReference type="ChEBI" id="CHEBI:29105"/>
        <note>catalytic</note>
    </ligand>
</feature>
<dbReference type="InterPro" id="IPR024079">
    <property type="entry name" value="MetalloPept_cat_dom_sf"/>
</dbReference>
<evidence type="ECO:0000256" key="11">
    <source>
        <dbReference type="PROSITE-ProRule" id="PRU00276"/>
    </source>
</evidence>
<evidence type="ECO:0000313" key="14">
    <source>
        <dbReference type="RefSeq" id="XP_013912268.1"/>
    </source>
</evidence>
<reference evidence="14" key="1">
    <citation type="submission" date="2025-08" db="UniProtKB">
        <authorList>
            <consortium name="RefSeq"/>
        </authorList>
    </citation>
    <scope>IDENTIFICATION</scope>
    <source>
        <tissue evidence="14">Skeletal muscle</tissue>
    </source>
</reference>
<feature type="binding site" evidence="11">
    <location>
        <position position="333"/>
    </location>
    <ligand>
        <name>Zn(2+)</name>
        <dbReference type="ChEBI" id="CHEBI:29105"/>
        <note>catalytic</note>
    </ligand>
</feature>
<keyword evidence="2" id="KW-0964">Secreted</keyword>
<dbReference type="SUPFAM" id="SSF55486">
    <property type="entry name" value="Metalloproteases ('zincins'), catalytic domain"/>
    <property type="match status" value="1"/>
</dbReference>
<protein>
    <submittedName>
        <fullName evidence="14">A disintegrin and metalloproteinase with thrombospondin motifs 18-like</fullName>
    </submittedName>
</protein>
<evidence type="ECO:0000256" key="2">
    <source>
        <dbReference type="ARBA" id="ARBA00022525"/>
    </source>
</evidence>
<keyword evidence="8" id="KW-0482">Metalloprotease</keyword>
<organism evidence="13 14">
    <name type="scientific">Thamnophis sirtalis</name>
    <dbReference type="NCBI Taxonomy" id="35019"/>
    <lineage>
        <taxon>Eukaryota</taxon>
        <taxon>Metazoa</taxon>
        <taxon>Chordata</taxon>
        <taxon>Craniata</taxon>
        <taxon>Vertebrata</taxon>
        <taxon>Euteleostomi</taxon>
        <taxon>Lepidosauria</taxon>
        <taxon>Squamata</taxon>
        <taxon>Bifurcata</taxon>
        <taxon>Unidentata</taxon>
        <taxon>Episquamata</taxon>
        <taxon>Toxicofera</taxon>
        <taxon>Serpentes</taxon>
        <taxon>Colubroidea</taxon>
        <taxon>Colubridae</taxon>
        <taxon>Natricinae</taxon>
        <taxon>Thamnophis</taxon>
    </lineage>
</organism>
<dbReference type="OrthoDB" id="9020539at2759"/>
<evidence type="ECO:0000256" key="7">
    <source>
        <dbReference type="ARBA" id="ARBA00022833"/>
    </source>
</evidence>
<keyword evidence="7 11" id="KW-0862">Zinc</keyword>
<dbReference type="Pfam" id="PF01421">
    <property type="entry name" value="Reprolysin"/>
    <property type="match status" value="1"/>
</dbReference>
<keyword evidence="10" id="KW-0325">Glycoprotein</keyword>
<evidence type="ECO:0000256" key="3">
    <source>
        <dbReference type="ARBA" id="ARBA00022530"/>
    </source>
</evidence>
<evidence type="ECO:0000256" key="1">
    <source>
        <dbReference type="ARBA" id="ARBA00004498"/>
    </source>
</evidence>
<dbReference type="InterPro" id="IPR002870">
    <property type="entry name" value="Peptidase_M12B_N"/>
</dbReference>
<dbReference type="PROSITE" id="PS50215">
    <property type="entry name" value="ADAM_MEPRO"/>
    <property type="match status" value="1"/>
</dbReference>
<dbReference type="GeneID" id="106541369"/>
<evidence type="ECO:0000256" key="10">
    <source>
        <dbReference type="ARBA" id="ARBA00023180"/>
    </source>
</evidence>
<dbReference type="Gene3D" id="3.40.1620.60">
    <property type="match status" value="1"/>
</dbReference>
<keyword evidence="6" id="KW-0378">Hydrolase</keyword>
<dbReference type="GO" id="GO:0006508">
    <property type="term" value="P:proteolysis"/>
    <property type="evidence" value="ECO:0007669"/>
    <property type="project" value="UniProtKB-KW"/>
</dbReference>
<evidence type="ECO:0000313" key="13">
    <source>
        <dbReference type="Proteomes" id="UP000504617"/>
    </source>
</evidence>
<keyword evidence="5 11" id="KW-0479">Metal-binding</keyword>
<dbReference type="Pfam" id="PF01562">
    <property type="entry name" value="Pep_M12B_propep"/>
    <property type="match status" value="1"/>
</dbReference>
<evidence type="ECO:0000256" key="4">
    <source>
        <dbReference type="ARBA" id="ARBA00022670"/>
    </source>
</evidence>
<dbReference type="GO" id="GO:0004222">
    <property type="term" value="F:metalloendopeptidase activity"/>
    <property type="evidence" value="ECO:0007669"/>
    <property type="project" value="InterPro"/>
</dbReference>
<sequence>MLQKGVLPVSQVLVSKLKILQLCCLGCGDVVAVLPGDSGGLSTFNQDYIFVIPVEVDSSGSYLSHDIWHSARRKRSTVSSKASLHYRFSAFGEELHLELKPSDFLSHNVTVQVLGKDGIEDSQVRDIEQCFYQGFIRNYSSSSVAISTCTDSPKPPTEDTFILSDEYGSQARLKRSPIKNQKGGSLNVETLVVADKKMLEKHSKENVTTYILTVMNMVSSLFKDGTIGSDINIVVVSLLLLEQEPGGLVINHHADQSLNSFCQWQSALVGKNGKRHDHAILLTGFDICSWKNEPCDTLGFAPISGMCSKYRSCTINEDTGLGLAFTIAHESGHNFGMIHDGEGNPCRKAEGNIMSPTLIGNNGVFSWSVCSRQYLNKFLNTAQAACLIDEPKQAGQYKYPDKLPGQIYDADTQCKWQFGAKAKLCNLSFVKLLALSVCLRCF</sequence>
<keyword evidence="4" id="KW-0645">Protease</keyword>
<evidence type="ECO:0000259" key="12">
    <source>
        <dbReference type="PROSITE" id="PS50215"/>
    </source>
</evidence>
<dbReference type="Gene3D" id="3.40.390.10">
    <property type="entry name" value="Collagenase (Catalytic Domain)"/>
    <property type="match status" value="1"/>
</dbReference>
<keyword evidence="3" id="KW-0272">Extracellular matrix</keyword>
<comment type="caution">
    <text evidence="11">Lacks conserved residue(s) required for the propagation of feature annotation.</text>
</comment>
<accession>A0A6I9XNE1</accession>
<dbReference type="PANTHER" id="PTHR11905">
    <property type="entry name" value="ADAM A DISINTEGRIN AND METALLOPROTEASE DOMAIN"/>
    <property type="match status" value="1"/>
</dbReference>
<feature type="active site" evidence="11">
    <location>
        <position position="330"/>
    </location>
</feature>
<dbReference type="InterPro" id="IPR001590">
    <property type="entry name" value="Peptidase_M12B"/>
</dbReference>
<keyword evidence="13" id="KW-1185">Reference proteome</keyword>
<dbReference type="CDD" id="cd04273">
    <property type="entry name" value="ZnMc_ADAMTS_like"/>
    <property type="match status" value="1"/>
</dbReference>
<proteinExistence type="predicted"/>
<feature type="domain" description="Peptidase M12B" evidence="12">
    <location>
        <begin position="186"/>
        <end position="391"/>
    </location>
</feature>
<dbReference type="KEGG" id="tsr:106541369"/>
<evidence type="ECO:0000256" key="9">
    <source>
        <dbReference type="ARBA" id="ARBA00023157"/>
    </source>
</evidence>